<dbReference type="Pfam" id="PF03734">
    <property type="entry name" value="YkuD"/>
    <property type="match status" value="1"/>
</dbReference>
<dbReference type="Pfam" id="PF01471">
    <property type="entry name" value="PG_binding_1"/>
    <property type="match status" value="2"/>
</dbReference>
<dbReference type="GO" id="GO:0005576">
    <property type="term" value="C:extracellular region"/>
    <property type="evidence" value="ECO:0007669"/>
    <property type="project" value="TreeGrafter"/>
</dbReference>
<evidence type="ECO:0000256" key="5">
    <source>
        <dbReference type="ARBA" id="ARBA00022960"/>
    </source>
</evidence>
<keyword evidence="14" id="KW-1185">Reference proteome</keyword>
<keyword evidence="4" id="KW-0378">Hydrolase</keyword>
<dbReference type="SUPFAM" id="SSF47090">
    <property type="entry name" value="PGBD-like"/>
    <property type="match status" value="2"/>
</dbReference>
<dbReference type="SUPFAM" id="SSF141523">
    <property type="entry name" value="L,D-transpeptidase catalytic domain-like"/>
    <property type="match status" value="1"/>
</dbReference>
<dbReference type="InterPro" id="IPR050979">
    <property type="entry name" value="LD-transpeptidase"/>
</dbReference>
<dbReference type="UniPathway" id="UPA00219"/>
<evidence type="ECO:0000256" key="3">
    <source>
        <dbReference type="ARBA" id="ARBA00022679"/>
    </source>
</evidence>
<keyword evidence="11" id="KW-0732">Signal</keyword>
<gene>
    <name evidence="13" type="ORF">EBO34_00230</name>
</gene>
<dbReference type="PANTHER" id="PTHR30582">
    <property type="entry name" value="L,D-TRANSPEPTIDASE"/>
    <property type="match status" value="1"/>
</dbReference>
<feature type="domain" description="L,D-TPase catalytic" evidence="12">
    <location>
        <begin position="31"/>
        <end position="155"/>
    </location>
</feature>
<comment type="similarity">
    <text evidence="2">Belongs to the YkuD family.</text>
</comment>
<evidence type="ECO:0000256" key="10">
    <source>
        <dbReference type="SAM" id="MobiDB-lite"/>
    </source>
</evidence>
<dbReference type="InterPro" id="IPR036366">
    <property type="entry name" value="PGBDSf"/>
</dbReference>
<evidence type="ECO:0000256" key="9">
    <source>
        <dbReference type="PROSITE-ProRule" id="PRU01373"/>
    </source>
</evidence>
<feature type="region of interest" description="Disordered" evidence="10">
    <location>
        <begin position="252"/>
        <end position="286"/>
    </location>
</feature>
<evidence type="ECO:0000256" key="11">
    <source>
        <dbReference type="SAM" id="SignalP"/>
    </source>
</evidence>
<proteinExistence type="inferred from homology"/>
<evidence type="ECO:0000313" key="13">
    <source>
        <dbReference type="EMBL" id="RNA68442.1"/>
    </source>
</evidence>
<feature type="signal peptide" evidence="11">
    <location>
        <begin position="1"/>
        <end position="25"/>
    </location>
</feature>
<evidence type="ECO:0000256" key="6">
    <source>
        <dbReference type="ARBA" id="ARBA00022984"/>
    </source>
</evidence>
<keyword evidence="5 9" id="KW-0133">Cell shape</keyword>
<reference evidence="13 14" key="1">
    <citation type="submission" date="2018-10" db="EMBL/GenBank/DDBJ databases">
        <title>Bacillus Keqinensis sp. nov., a moderately halophilic bacterium isolated from a saline-alkaline lake.</title>
        <authorList>
            <person name="Wang H."/>
        </authorList>
    </citation>
    <scope>NUCLEOTIDE SEQUENCE [LARGE SCALE GENOMIC DNA]</scope>
    <source>
        <strain evidence="13 14">KQ-3</strain>
    </source>
</reference>
<keyword evidence="6 9" id="KW-0573">Peptidoglycan synthesis</keyword>
<dbReference type="InterPro" id="IPR005490">
    <property type="entry name" value="LD_TPept_cat_dom"/>
</dbReference>
<dbReference type="Proteomes" id="UP000278746">
    <property type="component" value="Unassembled WGS sequence"/>
</dbReference>
<accession>A0A3M7TTX5</accession>
<evidence type="ECO:0000259" key="12">
    <source>
        <dbReference type="PROSITE" id="PS52029"/>
    </source>
</evidence>
<dbReference type="PANTHER" id="PTHR30582:SF4">
    <property type="entry name" value="L,D-TRANSPEPTIDASE YQJB-RELATED"/>
    <property type="match status" value="1"/>
</dbReference>
<feature type="compositionally biased region" description="Low complexity" evidence="10">
    <location>
        <begin position="257"/>
        <end position="278"/>
    </location>
</feature>
<dbReference type="Gene3D" id="2.40.440.10">
    <property type="entry name" value="L,D-transpeptidase catalytic domain-like"/>
    <property type="match status" value="1"/>
</dbReference>
<feature type="active site" description="Proton donor/acceptor" evidence="9">
    <location>
        <position position="115"/>
    </location>
</feature>
<dbReference type="EMBL" id="RHIB01000001">
    <property type="protein sequence ID" value="RNA68442.1"/>
    <property type="molecule type" value="Genomic_DNA"/>
</dbReference>
<sequence>MRKLLLCYILVGLVFLAWQVPSASASSSADQLIIINKSNNQLAFYENNKHVKTFSVATGRSASMTPEGTFKVVNKITNRPYYTGNIPGGDPRNPLGNRWIGLNANGTWGTTYAIHGNNNPSSIGTYASAGCIRMHNEEVKWLYDKVKVNTPVVIVSSSSSFNTIAKANGYNLDGKNVSVPVNSSTPTLQRGSRGAAVTDLQRQLTQKGYDTKGVDGIFGPLTESAVKKFQKDNKITSNGVVGSQTWNALKNAKATAPSNSTAPKKTTSTTAPATSQATVRQGSRGSAVTNLQTKLRQQGYSISVDGVFGPQTRSAVISFQRKKGLTQDGIVGPKTWGALN</sequence>
<evidence type="ECO:0000313" key="14">
    <source>
        <dbReference type="Proteomes" id="UP000278746"/>
    </source>
</evidence>
<dbReference type="AlphaFoldDB" id="A0A3M7TTX5"/>
<dbReference type="OrthoDB" id="9787225at2"/>
<dbReference type="FunFam" id="2.40.440.10:FF:000003">
    <property type="entry name" value="L,D-transpeptidase YciB"/>
    <property type="match status" value="1"/>
</dbReference>
<dbReference type="InterPro" id="IPR036365">
    <property type="entry name" value="PGBD-like_sf"/>
</dbReference>
<name>A0A3M7TTX5_9BACI</name>
<dbReference type="PROSITE" id="PS52029">
    <property type="entry name" value="LD_TPASE"/>
    <property type="match status" value="1"/>
</dbReference>
<comment type="pathway">
    <text evidence="1 9">Cell wall biogenesis; peptidoglycan biosynthesis.</text>
</comment>
<dbReference type="InterPro" id="IPR002477">
    <property type="entry name" value="Peptidoglycan-bd-like"/>
</dbReference>
<dbReference type="GO" id="GO:0016740">
    <property type="term" value="F:transferase activity"/>
    <property type="evidence" value="ECO:0007669"/>
    <property type="project" value="UniProtKB-KW"/>
</dbReference>
<dbReference type="GO" id="GO:0071972">
    <property type="term" value="F:peptidoglycan L,D-transpeptidase activity"/>
    <property type="evidence" value="ECO:0007669"/>
    <property type="project" value="TreeGrafter"/>
</dbReference>
<evidence type="ECO:0000256" key="1">
    <source>
        <dbReference type="ARBA" id="ARBA00004752"/>
    </source>
</evidence>
<comment type="pathway">
    <text evidence="8">Glycan biosynthesis.</text>
</comment>
<evidence type="ECO:0000256" key="8">
    <source>
        <dbReference type="ARBA" id="ARBA00060592"/>
    </source>
</evidence>
<dbReference type="RefSeq" id="WP_122895967.1">
    <property type="nucleotide sequence ID" value="NZ_RHIB01000001.1"/>
</dbReference>
<evidence type="ECO:0000256" key="4">
    <source>
        <dbReference type="ARBA" id="ARBA00022801"/>
    </source>
</evidence>
<dbReference type="GO" id="GO:0071555">
    <property type="term" value="P:cell wall organization"/>
    <property type="evidence" value="ECO:0007669"/>
    <property type="project" value="UniProtKB-UniRule"/>
</dbReference>
<dbReference type="GO" id="GO:0008360">
    <property type="term" value="P:regulation of cell shape"/>
    <property type="evidence" value="ECO:0007669"/>
    <property type="project" value="UniProtKB-UniRule"/>
</dbReference>
<dbReference type="Gene3D" id="1.10.101.10">
    <property type="entry name" value="PGBD-like superfamily/PGBD"/>
    <property type="match status" value="2"/>
</dbReference>
<keyword evidence="7 9" id="KW-0961">Cell wall biogenesis/degradation</keyword>
<feature type="active site" description="Nucleophile" evidence="9">
    <location>
        <position position="131"/>
    </location>
</feature>
<comment type="caution">
    <text evidence="13">The sequence shown here is derived from an EMBL/GenBank/DDBJ whole genome shotgun (WGS) entry which is preliminary data.</text>
</comment>
<organism evidence="13 14">
    <name type="scientific">Alteribacter keqinensis</name>
    <dbReference type="NCBI Taxonomy" id="2483800"/>
    <lineage>
        <taxon>Bacteria</taxon>
        <taxon>Bacillati</taxon>
        <taxon>Bacillota</taxon>
        <taxon>Bacilli</taxon>
        <taxon>Bacillales</taxon>
        <taxon>Bacillaceae</taxon>
        <taxon>Alteribacter</taxon>
    </lineage>
</organism>
<evidence type="ECO:0000256" key="2">
    <source>
        <dbReference type="ARBA" id="ARBA00005992"/>
    </source>
</evidence>
<evidence type="ECO:0000256" key="7">
    <source>
        <dbReference type="ARBA" id="ARBA00023316"/>
    </source>
</evidence>
<keyword evidence="3" id="KW-0808">Transferase</keyword>
<dbReference type="CDD" id="cd16913">
    <property type="entry name" value="YkuD_like"/>
    <property type="match status" value="1"/>
</dbReference>
<protein>
    <submittedName>
        <fullName evidence="13">N-acetylmuramoyl-L-alanine amidase</fullName>
    </submittedName>
</protein>
<dbReference type="GO" id="GO:0018104">
    <property type="term" value="P:peptidoglycan-protein cross-linking"/>
    <property type="evidence" value="ECO:0007669"/>
    <property type="project" value="TreeGrafter"/>
</dbReference>
<feature type="chain" id="PRO_5018068076" evidence="11">
    <location>
        <begin position="26"/>
        <end position="340"/>
    </location>
</feature>
<dbReference type="InterPro" id="IPR038063">
    <property type="entry name" value="Transpep_catalytic_dom"/>
</dbReference>